<dbReference type="PANTHER" id="PTHR28110:SF1">
    <property type="entry name" value="TRANSMEMBRANE PROTEIN"/>
    <property type="match status" value="1"/>
</dbReference>
<dbReference type="InterPro" id="IPR055323">
    <property type="entry name" value="C57A10.07/YOR238W"/>
</dbReference>
<comment type="caution">
    <text evidence="1">The sequence shown here is derived from an EMBL/GenBank/DDBJ whole genome shotgun (WGS) entry which is preliminary data.</text>
</comment>
<dbReference type="EMBL" id="CACRZD030000194">
    <property type="protein sequence ID" value="CAA6674992.1"/>
    <property type="molecule type" value="Genomic_DNA"/>
</dbReference>
<reference evidence="2" key="1">
    <citation type="journal article" date="2020" name="Sci. Rep.">
        <title>Chromosome-scale genome assembly for the duckweed Spirodela intermedia, integrating cytogenetic maps, PacBio and Oxford Nanopore libraries.</title>
        <authorList>
            <person name="Hoang P.T.N."/>
            <person name="Fiebig A."/>
            <person name="Novak P."/>
            <person name="Macas J."/>
            <person name="Cao H.X."/>
            <person name="Stepanenko A."/>
            <person name="Chen G."/>
            <person name="Borisjuk N."/>
            <person name="Scholz U."/>
            <person name="Schubert I."/>
        </authorList>
    </citation>
    <scope>NUCLEOTIDE SEQUENCE [LARGE SCALE GENOMIC DNA]</scope>
</reference>
<organism evidence="1 2">
    <name type="scientific">Spirodela intermedia</name>
    <name type="common">Intermediate duckweed</name>
    <dbReference type="NCBI Taxonomy" id="51605"/>
    <lineage>
        <taxon>Eukaryota</taxon>
        <taxon>Viridiplantae</taxon>
        <taxon>Streptophyta</taxon>
        <taxon>Embryophyta</taxon>
        <taxon>Tracheophyta</taxon>
        <taxon>Spermatophyta</taxon>
        <taxon>Magnoliopsida</taxon>
        <taxon>Liliopsida</taxon>
        <taxon>Araceae</taxon>
        <taxon>Lemnoideae</taxon>
        <taxon>Spirodela</taxon>
    </lineage>
</organism>
<sequence length="175" mass="19408">MLVLPPISAFYHAPPPPLYGLFLILGILRVRKRTLTEEHARDSFENLLFSVCRFRELTGDYPRNITVRPTPPGAIGFPRQRFSFVGTPAAPAAREAATKGEAAVRAQFQEDPFGCSGALRRKRLRRDPFHRSVPYPAGCPELRGLFDYCGPAPYPGPLPWGPDRLLGGSSEGEVY</sequence>
<dbReference type="PANTHER" id="PTHR28110">
    <property type="entry name" value="TRANSMEMBRANE PROTEIN"/>
    <property type="match status" value="1"/>
</dbReference>
<proteinExistence type="predicted"/>
<dbReference type="Proteomes" id="UP001189122">
    <property type="component" value="Unassembled WGS sequence"/>
</dbReference>
<keyword evidence="2" id="KW-1185">Reference proteome</keyword>
<evidence type="ECO:0000313" key="2">
    <source>
        <dbReference type="Proteomes" id="UP001189122"/>
    </source>
</evidence>
<protein>
    <submittedName>
        <fullName evidence="1">Uncharacterized protein</fullName>
    </submittedName>
</protein>
<accession>A0ABN7EAT3</accession>
<evidence type="ECO:0000313" key="1">
    <source>
        <dbReference type="EMBL" id="CAA6674992.1"/>
    </source>
</evidence>
<gene>
    <name evidence="1" type="ORF">SI7747_UN021350</name>
</gene>
<name>A0ABN7EAT3_SPIIN</name>